<dbReference type="EMBL" id="MU826356">
    <property type="protein sequence ID" value="KAJ7379633.1"/>
    <property type="molecule type" value="Genomic_DNA"/>
</dbReference>
<feature type="compositionally biased region" description="Polar residues" evidence="1">
    <location>
        <begin position="639"/>
        <end position="664"/>
    </location>
</feature>
<feature type="region of interest" description="Disordered" evidence="1">
    <location>
        <begin position="154"/>
        <end position="175"/>
    </location>
</feature>
<evidence type="ECO:0000313" key="3">
    <source>
        <dbReference type="Proteomes" id="UP001163046"/>
    </source>
</evidence>
<feature type="region of interest" description="Disordered" evidence="1">
    <location>
        <begin position="567"/>
        <end position="669"/>
    </location>
</feature>
<evidence type="ECO:0000313" key="2">
    <source>
        <dbReference type="EMBL" id="KAJ7379633.1"/>
    </source>
</evidence>
<feature type="compositionally biased region" description="Basic and acidic residues" evidence="1">
    <location>
        <begin position="595"/>
        <end position="604"/>
    </location>
</feature>
<sequence>MEMSSEFEKISLQENDEKGRNISHVYRYSGICSELELGKLVEDVSENEHDAATLDENSVRNETSQDDEMLSGGLAGESEHAAMNNPFRVVGELLEVSVSSGGDKDLVNNTVARGSQLETVTCRNGNKSEGVIENDTDCTKLNTSDELNQLLSESAATSQSPLQDENDPKDEGAVNNAVHTRPSLLRADHASAVESGERSFYLVDEEIEGKEFSEPVIETSEVLFVQVSTSWDVSSESYLASVVEKSASSEDDEDSATNVEVQDLKDSHEGAEDDYNNPNDNDSVVIVEPEDYKKELQVNEPDLLKGGSTSHICAGRSLELLQNVCAAEAFDVSQPVALKCSKEGEVRCEQTLASEVCESEHAQMWEEAVTRVDESAVARVDERAVTRVDERAVSRVDESHSSTTQDFARENTTLLESLSTDLETRDLASVDDNPEVQRNEMCGNTKHEDAILDNDGGESLSCNPPSQTNRQDSNPETGVDTTETYFGSETIYNSPEGSYAEFSQREENLTDGFTVSNEHAEKFQSPDTEVCSNDSFETLDEGIELGKRCSSDEECYYTPEDTIDLSVRSDSVADETDIETDSANNKARNSNPELDCAKDERNSSEPESVLESETEDVTTPRVQQCDELPNEHVPVGEPQSVTSVTHTDNKNLQSDSLNTWSHNSSLDDKQDLTKSQMDILKAVTAAFEEILELHGDDSDSDDTRL</sequence>
<accession>A0A9X0CZ15</accession>
<dbReference type="AlphaFoldDB" id="A0A9X0CZ15"/>
<feature type="compositionally biased region" description="Polar residues" evidence="1">
    <location>
        <begin position="460"/>
        <end position="482"/>
    </location>
</feature>
<evidence type="ECO:0000256" key="1">
    <source>
        <dbReference type="SAM" id="MobiDB-lite"/>
    </source>
</evidence>
<protein>
    <submittedName>
        <fullName evidence="2">Uncharacterized protein</fullName>
    </submittedName>
</protein>
<feature type="compositionally biased region" description="Polar residues" evidence="1">
    <location>
        <begin position="581"/>
        <end position="592"/>
    </location>
</feature>
<reference evidence="2" key="1">
    <citation type="submission" date="2023-01" db="EMBL/GenBank/DDBJ databases">
        <title>Genome assembly of the deep-sea coral Lophelia pertusa.</title>
        <authorList>
            <person name="Herrera S."/>
            <person name="Cordes E."/>
        </authorList>
    </citation>
    <scope>NUCLEOTIDE SEQUENCE</scope>
    <source>
        <strain evidence="2">USNM1676648</strain>
        <tissue evidence="2">Polyp</tissue>
    </source>
</reference>
<dbReference type="Proteomes" id="UP001163046">
    <property type="component" value="Unassembled WGS sequence"/>
</dbReference>
<proteinExistence type="predicted"/>
<name>A0A9X0CZ15_9CNID</name>
<keyword evidence="3" id="KW-1185">Reference proteome</keyword>
<feature type="region of interest" description="Disordered" evidence="1">
    <location>
        <begin position="425"/>
        <end position="482"/>
    </location>
</feature>
<gene>
    <name evidence="2" type="ORF">OS493_014029</name>
</gene>
<organism evidence="2 3">
    <name type="scientific">Desmophyllum pertusum</name>
    <dbReference type="NCBI Taxonomy" id="174260"/>
    <lineage>
        <taxon>Eukaryota</taxon>
        <taxon>Metazoa</taxon>
        <taxon>Cnidaria</taxon>
        <taxon>Anthozoa</taxon>
        <taxon>Hexacorallia</taxon>
        <taxon>Scleractinia</taxon>
        <taxon>Caryophylliina</taxon>
        <taxon>Caryophylliidae</taxon>
        <taxon>Desmophyllum</taxon>
    </lineage>
</organism>
<comment type="caution">
    <text evidence="2">The sequence shown here is derived from an EMBL/GenBank/DDBJ whole genome shotgun (WGS) entry which is preliminary data.</text>
</comment>
<feature type="region of interest" description="Disordered" evidence="1">
    <location>
        <begin position="47"/>
        <end position="72"/>
    </location>
</feature>
<feature type="compositionally biased region" description="Polar residues" evidence="1">
    <location>
        <begin position="154"/>
        <end position="163"/>
    </location>
</feature>